<dbReference type="RefSeq" id="WP_106354020.1">
    <property type="nucleotide sequence ID" value="NZ_PVTP01000001.1"/>
</dbReference>
<dbReference type="Pfam" id="PF01636">
    <property type="entry name" value="APH"/>
    <property type="match status" value="1"/>
</dbReference>
<dbReference type="InterPro" id="IPR011009">
    <property type="entry name" value="Kinase-like_dom_sf"/>
</dbReference>
<dbReference type="InterPro" id="IPR002575">
    <property type="entry name" value="Aminoglycoside_PTrfase"/>
</dbReference>
<feature type="domain" description="Aminoglycoside phosphotransferase" evidence="1">
    <location>
        <begin position="16"/>
        <end position="206"/>
    </location>
</feature>
<name>A0A2T0W4Q2_9RHOB</name>
<reference evidence="2 3" key="1">
    <citation type="submission" date="2018-03" db="EMBL/GenBank/DDBJ databases">
        <title>Genomic Encyclopedia of Archaeal and Bacterial Type Strains, Phase II (KMG-II): from individual species to whole genera.</title>
        <authorList>
            <person name="Goeker M."/>
        </authorList>
    </citation>
    <scope>NUCLEOTIDE SEQUENCE [LARGE SCALE GENOMIC DNA]</scope>
    <source>
        <strain evidence="2 3">DSM 101533</strain>
    </source>
</reference>
<dbReference type="PANTHER" id="PTHR21310">
    <property type="entry name" value="AMINOGLYCOSIDE PHOSPHOTRANSFERASE-RELATED-RELATED"/>
    <property type="match status" value="1"/>
</dbReference>
<accession>A0A2T0W4Q2</accession>
<evidence type="ECO:0000313" key="2">
    <source>
        <dbReference type="EMBL" id="PRY80449.1"/>
    </source>
</evidence>
<protein>
    <submittedName>
        <fullName evidence="2">Phosphotransferase family enzyme</fullName>
    </submittedName>
</protein>
<sequence>MIETLLAHFGTDRSSFLGAGAEAQVFALGPDKALRVHAADTVAADVAARVALLSRLQNAPQMVRFEIPHIRDFGFQHGFHFTIEDRLTGRPMHQALPQCTPTQRERLVNDYLESATQVTGLLKNETEYGELALANPIRSISFKDFLRARAEASLNVCGLNIDVDDLIAKIDEPDKPSLVHLDYCPSNVLCENGKITAVLDFGGTTIAGCASFNPIAAAAFLNPSITPAANDAGQQQANAWLDDHGFTNKRTPITKWLAAYWSFCGKNDDLPLFHCCRDILGSPKES</sequence>
<dbReference type="SUPFAM" id="SSF56112">
    <property type="entry name" value="Protein kinase-like (PK-like)"/>
    <property type="match status" value="1"/>
</dbReference>
<evidence type="ECO:0000313" key="3">
    <source>
        <dbReference type="Proteomes" id="UP000238007"/>
    </source>
</evidence>
<keyword evidence="3" id="KW-1185">Reference proteome</keyword>
<dbReference type="InterPro" id="IPR051678">
    <property type="entry name" value="AGP_Transferase"/>
</dbReference>
<dbReference type="Gene3D" id="3.90.1200.10">
    <property type="match status" value="1"/>
</dbReference>
<gene>
    <name evidence="2" type="ORF">CLV80_101303</name>
</gene>
<organism evidence="2 3">
    <name type="scientific">Yoonia maritima</name>
    <dbReference type="NCBI Taxonomy" id="1435347"/>
    <lineage>
        <taxon>Bacteria</taxon>
        <taxon>Pseudomonadati</taxon>
        <taxon>Pseudomonadota</taxon>
        <taxon>Alphaproteobacteria</taxon>
        <taxon>Rhodobacterales</taxon>
        <taxon>Paracoccaceae</taxon>
        <taxon>Yoonia</taxon>
    </lineage>
</organism>
<keyword evidence="2" id="KW-0808">Transferase</keyword>
<dbReference type="OrthoDB" id="4020008at2"/>
<dbReference type="EMBL" id="PVTP01000001">
    <property type="protein sequence ID" value="PRY80449.1"/>
    <property type="molecule type" value="Genomic_DNA"/>
</dbReference>
<proteinExistence type="predicted"/>
<dbReference type="GO" id="GO:0016740">
    <property type="term" value="F:transferase activity"/>
    <property type="evidence" value="ECO:0007669"/>
    <property type="project" value="UniProtKB-KW"/>
</dbReference>
<evidence type="ECO:0000259" key="1">
    <source>
        <dbReference type="Pfam" id="PF01636"/>
    </source>
</evidence>
<dbReference type="PANTHER" id="PTHR21310:SF15">
    <property type="entry name" value="AMINOGLYCOSIDE PHOSPHOTRANSFERASE DOMAIN-CONTAINING PROTEIN"/>
    <property type="match status" value="1"/>
</dbReference>
<dbReference type="Gene3D" id="3.30.200.150">
    <property type="match status" value="1"/>
</dbReference>
<dbReference type="Proteomes" id="UP000238007">
    <property type="component" value="Unassembled WGS sequence"/>
</dbReference>
<comment type="caution">
    <text evidence="2">The sequence shown here is derived from an EMBL/GenBank/DDBJ whole genome shotgun (WGS) entry which is preliminary data.</text>
</comment>
<dbReference type="AlphaFoldDB" id="A0A2T0W4Q2"/>